<dbReference type="PANTHER" id="PTHR45661">
    <property type="entry name" value="SURFACE ANTIGEN"/>
    <property type="match status" value="1"/>
</dbReference>
<protein>
    <recommendedName>
        <fullName evidence="4">Leucine-rich repeat domain-containing protein</fullName>
    </recommendedName>
</protein>
<dbReference type="InterPro" id="IPR053139">
    <property type="entry name" value="Surface_bspA-like"/>
</dbReference>
<gene>
    <name evidence="2" type="ORF">BHV79_10940</name>
</gene>
<dbReference type="PANTHER" id="PTHR45661:SF3">
    <property type="entry name" value="IG-LIKE DOMAIN-CONTAINING PROTEIN"/>
    <property type="match status" value="1"/>
</dbReference>
<dbReference type="AlphaFoldDB" id="A0A1Q6I0Y8"/>
<name>A0A1Q6I0Y8_BACUN</name>
<dbReference type="EMBL" id="MNQU01000235">
    <property type="protein sequence ID" value="OKZ32197.1"/>
    <property type="molecule type" value="Genomic_DNA"/>
</dbReference>
<dbReference type="InterPro" id="IPR032675">
    <property type="entry name" value="LRR_dom_sf"/>
</dbReference>
<dbReference type="InterPro" id="IPR026906">
    <property type="entry name" value="LRR_5"/>
</dbReference>
<dbReference type="SUPFAM" id="SSF52058">
    <property type="entry name" value="L domain-like"/>
    <property type="match status" value="1"/>
</dbReference>
<organism evidence="2 3">
    <name type="scientific">Bacteroides uniformis</name>
    <dbReference type="NCBI Taxonomy" id="820"/>
    <lineage>
        <taxon>Bacteria</taxon>
        <taxon>Pseudomonadati</taxon>
        <taxon>Bacteroidota</taxon>
        <taxon>Bacteroidia</taxon>
        <taxon>Bacteroidales</taxon>
        <taxon>Bacteroidaceae</taxon>
        <taxon>Bacteroides</taxon>
    </lineage>
</organism>
<evidence type="ECO:0000256" key="1">
    <source>
        <dbReference type="SAM" id="SignalP"/>
    </source>
</evidence>
<keyword evidence="1" id="KW-0732">Signal</keyword>
<accession>A0A1Q6I0Y8</accession>
<feature type="chain" id="PRO_5012795961" description="Leucine-rich repeat domain-containing protein" evidence="1">
    <location>
        <begin position="21"/>
        <end position="503"/>
    </location>
</feature>
<evidence type="ECO:0008006" key="4">
    <source>
        <dbReference type="Google" id="ProtNLM"/>
    </source>
</evidence>
<dbReference type="Proteomes" id="UP000186549">
    <property type="component" value="Unassembled WGS sequence"/>
</dbReference>
<comment type="caution">
    <text evidence="2">The sequence shown here is derived from an EMBL/GenBank/DDBJ whole genome shotgun (WGS) entry which is preliminary data.</text>
</comment>
<proteinExistence type="predicted"/>
<evidence type="ECO:0000313" key="2">
    <source>
        <dbReference type="EMBL" id="OKZ32197.1"/>
    </source>
</evidence>
<reference evidence="2 3" key="1">
    <citation type="journal article" date="2016" name="Nat. Biotechnol.">
        <title>Measurement of bacterial replication rates in microbial communities.</title>
        <authorList>
            <person name="Brown C.T."/>
            <person name="Olm M.R."/>
            <person name="Thomas B.C."/>
            <person name="Banfield J.F."/>
        </authorList>
    </citation>
    <scope>NUCLEOTIDE SEQUENCE [LARGE SCALE GENOMIC DNA]</scope>
    <source>
        <strain evidence="2">45_41</strain>
    </source>
</reference>
<dbReference type="Gene3D" id="3.80.10.10">
    <property type="entry name" value="Ribonuclease Inhibitor"/>
    <property type="match status" value="2"/>
</dbReference>
<evidence type="ECO:0000313" key="3">
    <source>
        <dbReference type="Proteomes" id="UP000186549"/>
    </source>
</evidence>
<feature type="signal peptide" evidence="1">
    <location>
        <begin position="1"/>
        <end position="20"/>
    </location>
</feature>
<dbReference type="Pfam" id="PF13306">
    <property type="entry name" value="LRR_5"/>
    <property type="match status" value="2"/>
</dbReference>
<sequence>MKLKYLFAIAAIFSTTAAGALDVTTTEAGSLGSLTGGDTTITTLAITGPVNAYDFEYINGTLKSLTSLDLSHATITAASGAKTATGSSEFEADELPPYALFGTRLTTVVLPENLIKIGEGALGNTPIASITIPPSVTTISNYAFTDCDKLTEITVPSTVTSLGAGVWKGCRSLEKATIYTQMEEIGASMFDGCTQLSEILLQPTFKSIGNSSFANCTSLNTFTFPGTLVSIGDKAFYAGGLTSVHLDNSPALASIGDFAFAECKQLESVTMGSSTTAFGKGLFFDDTALRQVQLPASTTAIPAFTFKGTTSVDPETALPVSTKEINDYALYGWEQAESIVLPEGTEYIGTGAMEGWNSLRKLGAENLSSVPALGENVWNGINQGEVYLYVKSSTADDFRSADQWKDFKITIGSTGSDEIINDVTGENGSANVDFTVGDGYLRVQSHGADIADIRIYDLNGRSRYMATVDTDALTVNTMQWRGSVLIVDVKLADGSRATVKLSI</sequence>